<name>A0A6L5YD12_9BACT</name>
<sequence>MLYFTSFVNILGGLALFLFGVDQSSRFFRENMSANARNSMARFTKKKAQAFLLGVVLSALTQSSTIATSFAVGFVDVGMLSFAGSLIVMMGASLGGTFVSFLLSLNLFDYAPLMFGVSYFLCKVRNKWVSSGFGVLRCLALIFLGMQVLGWGTKTLFADPEFGRLMTRWASDALAMGIIAFIGSGVLQSSSAIMALGIALAASNALPATSALPIALGAHIGSTTMVVLAGMSGSLSAQRLGYATFFFKLLGGLIFLCLLPFVHRTFVSLGISAAQELVYGQVLIAAFNILVFLPFPQFLTWIGIRLVSGSGSLSEPRYIDEKILDVPELAVMLLSKEMGRLSNYMEAYLQMLLEPQQRNGALFGKLPRAIADLCESCQEFAYHIRVPAEEEKVSEDFTIISYTMSILRGMSKLLTGSIRSHLESTAVHDALRALLGNGVWERWCKLSRKCMRSALCAFVIGEKGQVHALESQEAEFAGLSNQIRREVGESASYDRNASRAVRLVSLMQGFLAMAKEVAEGEEFTKKQARYSTGRAFPEWKEGTVSGD</sequence>
<keyword evidence="8" id="KW-1185">Reference proteome</keyword>
<evidence type="ECO:0000256" key="3">
    <source>
        <dbReference type="ARBA" id="ARBA00022692"/>
    </source>
</evidence>
<dbReference type="AlphaFoldDB" id="A0A6L5YD12"/>
<keyword evidence="4 6" id="KW-1133">Transmembrane helix</keyword>
<dbReference type="GO" id="GO:0044341">
    <property type="term" value="P:sodium-dependent phosphate transport"/>
    <property type="evidence" value="ECO:0007669"/>
    <property type="project" value="InterPro"/>
</dbReference>
<feature type="transmembrane region" description="Helical" evidence="6">
    <location>
        <begin position="282"/>
        <end position="304"/>
    </location>
</feature>
<dbReference type="PANTHER" id="PTHR10010">
    <property type="entry name" value="SOLUTE CARRIER FAMILY 34 SODIUM PHOSPHATE , MEMBER 2-RELATED"/>
    <property type="match status" value="1"/>
</dbReference>
<proteinExistence type="predicted"/>
<dbReference type="Pfam" id="PF02690">
    <property type="entry name" value="Na_Pi_cotrans"/>
    <property type="match status" value="1"/>
</dbReference>
<dbReference type="GO" id="GO:0005886">
    <property type="term" value="C:plasma membrane"/>
    <property type="evidence" value="ECO:0007669"/>
    <property type="project" value="UniProtKB-SubCell"/>
</dbReference>
<evidence type="ECO:0000313" key="7">
    <source>
        <dbReference type="EMBL" id="MST56069.1"/>
    </source>
</evidence>
<reference evidence="7 8" key="1">
    <citation type="submission" date="2019-08" db="EMBL/GenBank/DDBJ databases">
        <title>In-depth cultivation of the pig gut microbiome towards novel bacterial diversity and tailored functional studies.</title>
        <authorList>
            <person name="Wylensek D."/>
            <person name="Hitch T.C.A."/>
            <person name="Clavel T."/>
        </authorList>
    </citation>
    <scope>NUCLEOTIDE SEQUENCE [LARGE SCALE GENOMIC DNA]</scope>
    <source>
        <strain evidence="7 8">SM-530-WT-4B</strain>
    </source>
</reference>
<dbReference type="Proteomes" id="UP000473699">
    <property type="component" value="Unassembled WGS sequence"/>
</dbReference>
<feature type="transmembrane region" description="Helical" evidence="6">
    <location>
        <begin position="240"/>
        <end position="262"/>
    </location>
</feature>
<dbReference type="InterPro" id="IPR003841">
    <property type="entry name" value="Na/Pi_transpt"/>
</dbReference>
<evidence type="ECO:0000256" key="4">
    <source>
        <dbReference type="ARBA" id="ARBA00022989"/>
    </source>
</evidence>
<dbReference type="GO" id="GO:0005436">
    <property type="term" value="F:sodium:phosphate symporter activity"/>
    <property type="evidence" value="ECO:0007669"/>
    <property type="project" value="InterPro"/>
</dbReference>
<evidence type="ECO:0000256" key="6">
    <source>
        <dbReference type="SAM" id="Phobius"/>
    </source>
</evidence>
<feature type="transmembrane region" description="Helical" evidence="6">
    <location>
        <begin position="128"/>
        <end position="152"/>
    </location>
</feature>
<evidence type="ECO:0000313" key="8">
    <source>
        <dbReference type="Proteomes" id="UP000473699"/>
    </source>
</evidence>
<dbReference type="NCBIfam" id="NF037997">
    <property type="entry name" value="Na_Pi_symport"/>
    <property type="match status" value="1"/>
</dbReference>
<dbReference type="RefSeq" id="WP_154529159.1">
    <property type="nucleotide sequence ID" value="NZ_JAXDZJ010000030.1"/>
</dbReference>
<organism evidence="7 8">
    <name type="scientific">Pyramidobacter porci</name>
    <dbReference type="NCBI Taxonomy" id="2605789"/>
    <lineage>
        <taxon>Bacteria</taxon>
        <taxon>Thermotogati</taxon>
        <taxon>Synergistota</taxon>
        <taxon>Synergistia</taxon>
        <taxon>Synergistales</taxon>
        <taxon>Dethiosulfovibrionaceae</taxon>
        <taxon>Pyramidobacter</taxon>
    </lineage>
</organism>
<evidence type="ECO:0000256" key="1">
    <source>
        <dbReference type="ARBA" id="ARBA00004651"/>
    </source>
</evidence>
<evidence type="ECO:0000256" key="5">
    <source>
        <dbReference type="ARBA" id="ARBA00023136"/>
    </source>
</evidence>
<feature type="transmembrane region" description="Helical" evidence="6">
    <location>
        <begin position="173"/>
        <end position="202"/>
    </location>
</feature>
<protein>
    <submittedName>
        <fullName evidence="7">Na/Pi cotransporter family protein</fullName>
    </submittedName>
</protein>
<keyword evidence="2" id="KW-1003">Cell membrane</keyword>
<accession>A0A6L5YD12</accession>
<dbReference type="EMBL" id="VUNH01000009">
    <property type="protein sequence ID" value="MST56069.1"/>
    <property type="molecule type" value="Genomic_DNA"/>
</dbReference>
<feature type="transmembrane region" description="Helical" evidence="6">
    <location>
        <begin position="50"/>
        <end position="74"/>
    </location>
</feature>
<feature type="transmembrane region" description="Helical" evidence="6">
    <location>
        <begin position="86"/>
        <end position="108"/>
    </location>
</feature>
<keyword evidence="5 6" id="KW-0472">Membrane</keyword>
<gene>
    <name evidence="7" type="ORF">FYJ74_08500</name>
</gene>
<dbReference type="PANTHER" id="PTHR10010:SF46">
    <property type="entry name" value="SODIUM-DEPENDENT PHOSPHATE TRANSPORT PROTEIN 2B"/>
    <property type="match status" value="1"/>
</dbReference>
<evidence type="ECO:0000256" key="2">
    <source>
        <dbReference type="ARBA" id="ARBA00022475"/>
    </source>
</evidence>
<keyword evidence="3 6" id="KW-0812">Transmembrane</keyword>
<comment type="subcellular location">
    <subcellularLocation>
        <location evidence="1">Cell membrane</location>
        <topology evidence="1">Multi-pass membrane protein</topology>
    </subcellularLocation>
</comment>
<comment type="caution">
    <text evidence="7">The sequence shown here is derived from an EMBL/GenBank/DDBJ whole genome shotgun (WGS) entry which is preliminary data.</text>
</comment>